<proteinExistence type="inferred from homology"/>
<comment type="caution">
    <text evidence="7">The sequence shown here is derived from an EMBL/GenBank/DDBJ whole genome shotgun (WGS) entry which is preliminary data.</text>
</comment>
<dbReference type="InterPro" id="IPR036390">
    <property type="entry name" value="WH_DNA-bd_sf"/>
</dbReference>
<dbReference type="SUPFAM" id="SSF100950">
    <property type="entry name" value="NagB/RpiA/CoA transferase-like"/>
    <property type="match status" value="1"/>
</dbReference>
<reference evidence="7" key="1">
    <citation type="submission" date="2022-12" db="EMBL/GenBank/DDBJ databases">
        <title>Description and comparative metabolic analysis of Aerococcus sp. nov., isolated from the feces of a pig.</title>
        <authorList>
            <person name="Chang Y.-H."/>
        </authorList>
    </citation>
    <scope>NUCLEOTIDE SEQUENCE</scope>
    <source>
        <strain evidence="7">YH-aer222</strain>
    </source>
</reference>
<keyword evidence="4" id="KW-0804">Transcription</keyword>
<evidence type="ECO:0000256" key="3">
    <source>
        <dbReference type="ARBA" id="ARBA00023125"/>
    </source>
</evidence>
<keyword evidence="8" id="KW-1185">Reference proteome</keyword>
<keyword evidence="2" id="KW-0805">Transcription regulation</keyword>
<dbReference type="AlphaFoldDB" id="A0A9X3FNU3"/>
<dbReference type="InterPro" id="IPR036388">
    <property type="entry name" value="WH-like_DNA-bd_sf"/>
</dbReference>
<dbReference type="Pfam" id="PF21715">
    <property type="entry name" value="CggR_N"/>
    <property type="match status" value="1"/>
</dbReference>
<dbReference type="GO" id="GO:0030246">
    <property type="term" value="F:carbohydrate binding"/>
    <property type="evidence" value="ECO:0007669"/>
    <property type="project" value="InterPro"/>
</dbReference>
<sequence>MEDVIEQMIEIVPELLPVYLRRIDILHMIYREGPIGRKQLAERLQMTERPLRTETEFLKQQQFIVTSAKGMMVTGKGEQALINAQNIWRHQSSVHVQEKLLKQTLDIRQVKIVSGDADSDRLQNYELGLQVSQYLNKKLDRGHHTLAITGGTTMLDIAKNMQESLANGRDFTVVAARGGLGDQLAAQANTISDILAQRLHGRNMVLYTPEKLSQETYRLLLMEPSIQQTLQELKRANILLFSVGDAKIMAERREVDLDEAELIAKAGAVGEAFGCFFDADGKIVYRMPRIGFQIEDLASVAHPILVAGGSSKAKAIAAFAKLAPKQLVLITDHGAANQVLNGETH</sequence>
<dbReference type="GO" id="GO:0003677">
    <property type="term" value="F:DNA binding"/>
    <property type="evidence" value="ECO:0007669"/>
    <property type="project" value="UniProtKB-KW"/>
</dbReference>
<dbReference type="InterPro" id="IPR007324">
    <property type="entry name" value="Sugar-bd_dom_put"/>
</dbReference>
<evidence type="ECO:0000313" key="7">
    <source>
        <dbReference type="EMBL" id="MCZ0725256.1"/>
    </source>
</evidence>
<evidence type="ECO:0000313" key="8">
    <source>
        <dbReference type="Proteomes" id="UP001146670"/>
    </source>
</evidence>
<feature type="domain" description="Sugar-binding" evidence="5">
    <location>
        <begin position="98"/>
        <end position="341"/>
    </location>
</feature>
<evidence type="ECO:0000256" key="2">
    <source>
        <dbReference type="ARBA" id="ARBA00023015"/>
    </source>
</evidence>
<dbReference type="InterPro" id="IPR037171">
    <property type="entry name" value="NagB/RpiA_transferase-like"/>
</dbReference>
<keyword evidence="3" id="KW-0238">DNA-binding</keyword>
<evidence type="ECO:0000256" key="1">
    <source>
        <dbReference type="ARBA" id="ARBA00010466"/>
    </source>
</evidence>
<comment type="similarity">
    <text evidence="1">Belongs to the SorC transcriptional regulatory family.</text>
</comment>
<evidence type="ECO:0000259" key="5">
    <source>
        <dbReference type="Pfam" id="PF04198"/>
    </source>
</evidence>
<dbReference type="RefSeq" id="WP_268751580.1">
    <property type="nucleotide sequence ID" value="NZ_JAPRFQ010000001.1"/>
</dbReference>
<dbReference type="Proteomes" id="UP001146670">
    <property type="component" value="Unassembled WGS sequence"/>
</dbReference>
<evidence type="ECO:0000259" key="6">
    <source>
        <dbReference type="Pfam" id="PF21715"/>
    </source>
</evidence>
<dbReference type="SUPFAM" id="SSF46785">
    <property type="entry name" value="Winged helix' DNA-binding domain"/>
    <property type="match status" value="1"/>
</dbReference>
<evidence type="ECO:0000256" key="4">
    <source>
        <dbReference type="ARBA" id="ARBA00023163"/>
    </source>
</evidence>
<dbReference type="PANTHER" id="PTHR34294">
    <property type="entry name" value="TRANSCRIPTIONAL REGULATOR-RELATED"/>
    <property type="match status" value="1"/>
</dbReference>
<dbReference type="Gene3D" id="1.10.10.10">
    <property type="entry name" value="Winged helix-like DNA-binding domain superfamily/Winged helix DNA-binding domain"/>
    <property type="match status" value="1"/>
</dbReference>
<dbReference type="Gene3D" id="3.40.50.1360">
    <property type="match status" value="1"/>
</dbReference>
<gene>
    <name evidence="7" type="ORF">OW157_01575</name>
</gene>
<dbReference type="InterPro" id="IPR048715">
    <property type="entry name" value="CggR_N"/>
</dbReference>
<dbReference type="PANTHER" id="PTHR34294:SF5">
    <property type="entry name" value="CENTRAL GLYCOLYTIC GENES REGULATOR"/>
    <property type="match status" value="1"/>
</dbReference>
<feature type="domain" description="CggR N-terminal DNA binding" evidence="6">
    <location>
        <begin position="20"/>
        <end position="83"/>
    </location>
</feature>
<accession>A0A9X3FNU3</accession>
<dbReference type="InterPro" id="IPR051054">
    <property type="entry name" value="SorC_transcr_regulators"/>
</dbReference>
<name>A0A9X3FNU3_9LACT</name>
<dbReference type="EMBL" id="JAPRFR010000001">
    <property type="protein sequence ID" value="MCZ0725256.1"/>
    <property type="molecule type" value="Genomic_DNA"/>
</dbReference>
<dbReference type="Pfam" id="PF04198">
    <property type="entry name" value="Sugar-bind"/>
    <property type="match status" value="1"/>
</dbReference>
<evidence type="ECO:0008006" key="9">
    <source>
        <dbReference type="Google" id="ProtNLM"/>
    </source>
</evidence>
<organism evidence="7 8">
    <name type="scientific">Aerococcus kribbianus</name>
    <dbReference type="NCBI Taxonomy" id="2999064"/>
    <lineage>
        <taxon>Bacteria</taxon>
        <taxon>Bacillati</taxon>
        <taxon>Bacillota</taxon>
        <taxon>Bacilli</taxon>
        <taxon>Lactobacillales</taxon>
        <taxon>Aerococcaceae</taxon>
        <taxon>Aerococcus</taxon>
    </lineage>
</organism>
<protein>
    <recommendedName>
        <fullName evidence="9">Sugar-binding domain-containing protein</fullName>
    </recommendedName>
</protein>